<evidence type="ECO:0000313" key="2">
    <source>
        <dbReference type="EMBL" id="CAH2715916.1"/>
    </source>
</evidence>
<dbReference type="Proteomes" id="UP000838308">
    <property type="component" value="Unassembled WGS sequence"/>
</dbReference>
<evidence type="ECO:0000313" key="3">
    <source>
        <dbReference type="Proteomes" id="UP000838308"/>
    </source>
</evidence>
<feature type="domain" description="N-acetyltransferase" evidence="1">
    <location>
        <begin position="10"/>
        <end position="168"/>
    </location>
</feature>
<dbReference type="InterPro" id="IPR016181">
    <property type="entry name" value="Acyl_CoA_acyltransferase"/>
</dbReference>
<evidence type="ECO:0000259" key="1">
    <source>
        <dbReference type="PROSITE" id="PS51186"/>
    </source>
</evidence>
<dbReference type="PANTHER" id="PTHR43792">
    <property type="entry name" value="GNAT FAMILY, PUTATIVE (AFU_ORTHOLOGUE AFUA_3G00765)-RELATED-RELATED"/>
    <property type="match status" value="1"/>
</dbReference>
<dbReference type="Pfam" id="PF13302">
    <property type="entry name" value="Acetyltransf_3"/>
    <property type="match status" value="1"/>
</dbReference>
<dbReference type="InterPro" id="IPR000182">
    <property type="entry name" value="GNAT_dom"/>
</dbReference>
<gene>
    <name evidence="2" type="ORF">BACCIP111895_03100</name>
</gene>
<dbReference type="InterPro" id="IPR051531">
    <property type="entry name" value="N-acetyltransferase"/>
</dbReference>
<reference evidence="2" key="1">
    <citation type="submission" date="2022-04" db="EMBL/GenBank/DDBJ databases">
        <authorList>
            <person name="Criscuolo A."/>
        </authorList>
    </citation>
    <scope>NUCLEOTIDE SEQUENCE</scope>
    <source>
        <strain evidence="2">CIP111895</strain>
    </source>
</reference>
<protein>
    <recommendedName>
        <fullName evidence="1">N-acetyltransferase domain-containing protein</fullName>
    </recommendedName>
</protein>
<dbReference type="Gene3D" id="3.40.630.30">
    <property type="match status" value="1"/>
</dbReference>
<accession>A0ABN8KQE9</accession>
<dbReference type="PROSITE" id="PS51186">
    <property type="entry name" value="GNAT"/>
    <property type="match status" value="1"/>
</dbReference>
<keyword evidence="3" id="KW-1185">Reference proteome</keyword>
<dbReference type="EMBL" id="CALBWS010000021">
    <property type="protein sequence ID" value="CAH2715916.1"/>
    <property type="molecule type" value="Genomic_DNA"/>
</dbReference>
<organism evidence="2 3">
    <name type="scientific">Neobacillus rhizosphaerae</name>
    <dbReference type="NCBI Taxonomy" id="2880965"/>
    <lineage>
        <taxon>Bacteria</taxon>
        <taxon>Bacillati</taxon>
        <taxon>Bacillota</taxon>
        <taxon>Bacilli</taxon>
        <taxon>Bacillales</taxon>
        <taxon>Bacillaceae</taxon>
        <taxon>Neobacillus</taxon>
    </lineage>
</organism>
<dbReference type="SUPFAM" id="SSF55729">
    <property type="entry name" value="Acyl-CoA N-acyltransferases (Nat)"/>
    <property type="match status" value="1"/>
</dbReference>
<sequence length="168" mass="18818">MNVIAETERLLLRVFEKTDVENAKAFWGNEEVMEHCFGAIPHEHLDKALEAYASCHGTKGLSVYAVIEKESGRVVGAAGFNVRTTQETVELIYHFAKSAWGKGYATEAAGACVDFAKKHPIIMNIYASADPKNVGSLKILEKIGFEYKGMKWFDDTNQEEPYYEMNLS</sequence>
<dbReference type="PANTHER" id="PTHR43792:SF1">
    <property type="entry name" value="N-ACETYLTRANSFERASE DOMAIN-CONTAINING PROTEIN"/>
    <property type="match status" value="1"/>
</dbReference>
<proteinExistence type="predicted"/>
<comment type="caution">
    <text evidence="2">The sequence shown here is derived from an EMBL/GenBank/DDBJ whole genome shotgun (WGS) entry which is preliminary data.</text>
</comment>
<name>A0ABN8KQE9_9BACI</name>